<dbReference type="STRING" id="623280.SAMN05660226_01669"/>
<feature type="coiled-coil region" evidence="1">
    <location>
        <begin position="98"/>
        <end position="151"/>
    </location>
</feature>
<proteinExistence type="predicted"/>
<dbReference type="InterPro" id="IPR024623">
    <property type="entry name" value="YtxH"/>
</dbReference>
<dbReference type="AlphaFoldDB" id="A0A1T5BQF5"/>
<organism evidence="3 4">
    <name type="scientific">Parapedobacter luteus</name>
    <dbReference type="NCBI Taxonomy" id="623280"/>
    <lineage>
        <taxon>Bacteria</taxon>
        <taxon>Pseudomonadati</taxon>
        <taxon>Bacteroidota</taxon>
        <taxon>Sphingobacteriia</taxon>
        <taxon>Sphingobacteriales</taxon>
        <taxon>Sphingobacteriaceae</taxon>
        <taxon>Parapedobacter</taxon>
    </lineage>
</organism>
<name>A0A1T5BQF5_9SPHI</name>
<reference evidence="3 4" key="1">
    <citation type="submission" date="2017-02" db="EMBL/GenBank/DDBJ databases">
        <authorList>
            <person name="Peterson S.W."/>
        </authorList>
    </citation>
    <scope>NUCLEOTIDE SEQUENCE [LARGE SCALE GENOMIC DNA]</scope>
    <source>
        <strain evidence="3 4">DSM 22899</strain>
    </source>
</reference>
<evidence type="ECO:0000313" key="3">
    <source>
        <dbReference type="EMBL" id="SKB49592.1"/>
    </source>
</evidence>
<feature type="transmembrane region" description="Helical" evidence="2">
    <location>
        <begin position="71"/>
        <end position="90"/>
    </location>
</feature>
<sequence length="155" mass="16977">MGPFCLRLCGFFEFYACIICLFPVFFCILSQNSSNSVECWGKTSDKLLMLFGLIVKLLNTYMMSMNDNTKIVTALLAGLVAGAAAGLLLAPKKGSETRDELNTSVKKLTKALKESSAEQTEHLREFKEKALAALKTKLSKAAKRVEQDADEPASV</sequence>
<dbReference type="EMBL" id="FUYS01000003">
    <property type="protein sequence ID" value="SKB49592.1"/>
    <property type="molecule type" value="Genomic_DNA"/>
</dbReference>
<gene>
    <name evidence="3" type="ORF">SAMN05660226_01669</name>
</gene>
<protein>
    <submittedName>
        <fullName evidence="3">Gas vesicle protein</fullName>
    </submittedName>
</protein>
<keyword evidence="2" id="KW-1133">Transmembrane helix</keyword>
<evidence type="ECO:0000256" key="1">
    <source>
        <dbReference type="SAM" id="Coils"/>
    </source>
</evidence>
<keyword evidence="4" id="KW-1185">Reference proteome</keyword>
<evidence type="ECO:0000313" key="4">
    <source>
        <dbReference type="Proteomes" id="UP000190541"/>
    </source>
</evidence>
<keyword evidence="2" id="KW-0472">Membrane</keyword>
<keyword evidence="2" id="KW-0812">Transmembrane</keyword>
<evidence type="ECO:0000256" key="2">
    <source>
        <dbReference type="SAM" id="Phobius"/>
    </source>
</evidence>
<feature type="transmembrane region" description="Helical" evidence="2">
    <location>
        <begin position="12"/>
        <end position="31"/>
    </location>
</feature>
<dbReference type="Proteomes" id="UP000190541">
    <property type="component" value="Unassembled WGS sequence"/>
</dbReference>
<accession>A0A1T5BQF5</accession>
<keyword evidence="1" id="KW-0175">Coiled coil</keyword>
<dbReference type="Pfam" id="PF12732">
    <property type="entry name" value="YtxH"/>
    <property type="match status" value="1"/>
</dbReference>